<evidence type="ECO:0000313" key="2">
    <source>
        <dbReference type="EMBL" id="QCK15609.1"/>
    </source>
</evidence>
<keyword evidence="3" id="KW-1185">Reference proteome</keyword>
<evidence type="ECO:0008006" key="4">
    <source>
        <dbReference type="Google" id="ProtNLM"/>
    </source>
</evidence>
<dbReference type="OrthoDB" id="9806239at2"/>
<dbReference type="EMBL" id="CP028923">
    <property type="protein sequence ID" value="QCK15609.1"/>
    <property type="molecule type" value="Genomic_DNA"/>
</dbReference>
<dbReference type="KEGG" id="fpf:DCC35_13070"/>
<proteinExistence type="predicted"/>
<gene>
    <name evidence="2" type="ORF">DCC35_13070</name>
</gene>
<reference evidence="2 3" key="1">
    <citation type="submission" date="2018-04" db="EMBL/GenBank/DDBJ databases">
        <title>Complete genome uncultured novel isolate.</title>
        <authorList>
            <person name="Merlino G."/>
        </authorList>
    </citation>
    <scope>NUCLEOTIDE SEQUENCE [LARGE SCALE GENOMIC DNA]</scope>
    <source>
        <strain evidence="3">R1DC9</strain>
    </source>
</reference>
<evidence type="ECO:0000313" key="3">
    <source>
        <dbReference type="Proteomes" id="UP000298616"/>
    </source>
</evidence>
<name>A0A4D7JHX3_9BACT</name>
<evidence type="ECO:0000256" key="1">
    <source>
        <dbReference type="SAM" id="MobiDB-lite"/>
    </source>
</evidence>
<dbReference type="AlphaFoldDB" id="A0A4D7JHX3"/>
<dbReference type="RefSeq" id="WP_137091203.1">
    <property type="nucleotide sequence ID" value="NZ_CP028923.1"/>
</dbReference>
<dbReference type="Pfam" id="PF05359">
    <property type="entry name" value="DUF748"/>
    <property type="match status" value="1"/>
</dbReference>
<sequence>MYKSCHAPEEQDSVQQEEELVAENGSRYEEIEEDSISNDTTQQFYVSINTFLLEKGKIDVVDRTHEKLFEYDISDILVSADSVSNDDPTLDVDISMNLSDRGKMVSDILVDLVNPGEMSMNFTISSLMLEDFDVFSREATGYPLLYGDMYLKSETVVHNDSIKSQNEIVINNIKFGRRQQMIGPPVKFAMFLLKDKDKVVNIEMPIEGPVGESGSEIGKMIWDTFSGLLVKVASTPFKFIGAVLNVFDTDIKRIKYDYMDTTLTAHRQKQLDVLLKLEDHEEELKIDLIYYKDSLLERQEIAKYLVAEQLGVKEKKNYDKYEKRLRKRVERQLKSDTLSLEEACLRLADRESVDEMSAMLDSARFQSLRNYLVSQRDTTEIHLYMSKISAPNNEERKPRFEVKLGMKDDFIEEKYINKGKD</sequence>
<protein>
    <recommendedName>
        <fullName evidence="4">DUF748 domain-containing protein</fullName>
    </recommendedName>
</protein>
<accession>A0A4D7JHX3</accession>
<feature type="compositionally biased region" description="Acidic residues" evidence="1">
    <location>
        <begin position="10"/>
        <end position="21"/>
    </location>
</feature>
<feature type="region of interest" description="Disordered" evidence="1">
    <location>
        <begin position="1"/>
        <end position="35"/>
    </location>
</feature>
<organism evidence="2 3">
    <name type="scientific">Mangrovivirga cuniculi</name>
    <dbReference type="NCBI Taxonomy" id="2715131"/>
    <lineage>
        <taxon>Bacteria</taxon>
        <taxon>Pseudomonadati</taxon>
        <taxon>Bacteroidota</taxon>
        <taxon>Cytophagia</taxon>
        <taxon>Cytophagales</taxon>
        <taxon>Mangrovivirgaceae</taxon>
        <taxon>Mangrovivirga</taxon>
    </lineage>
</organism>
<dbReference type="InterPro" id="IPR008023">
    <property type="entry name" value="DUF748"/>
</dbReference>
<dbReference type="Proteomes" id="UP000298616">
    <property type="component" value="Chromosome"/>
</dbReference>